<sequence length="758" mass="84956">MPKPNKQRGRRMKRKYEDDPDDPAVESSSKRRKSIDAENEPEFLPLEVQAEDMSAAYPTEKAFYGMLDETEQEYFRLADEKLESNEFDSPEERAKFIENVYREADGKELKIAHSQSSSRFLERLIRTSSAAQLKSLFQKFNGNFINLISHRFASHVCEALFSYAAPFVSQELREPVEASSSNVNEIYVSMENLFLYTVAELEGNVGFLLTDPYASHALRILLLILSGKPISTEAMKGILQSKRKEGSSAKGGSKAHAESTAKDRPVPDSFSKALEKLLSDSVAGLDTDKLRALATHTNANPTLQLLLTLELTHYGKQRAKDERSIIRTLLPDEPFTAESESAAFIGGMVHDPIGSHLVEKIIESSPSKLFKSLYYNFFKDRLASYARHETGTYVDCRLIERLGYDDLMEAHEILCPVLPSLLEKHWTSLTRVLIERCTVRDIDTQAIAATIEETFSGPQGFDLLKMLKVNTTPHTSDGQPAQTNGTTNPDGTNGTFFARPDEGSKVHFNILAQAMLIVPGSLSALILDSMILLETDTLVQMAKDHIATRTLQQALTTKNASMIQRRKLVQRFYGNIGDMALDKSASHVVDCIWEGTHGLAFIRERIAEELNENEAMLRESASGRAVWKNWKMDIYKRKRPEWIRQSKIKASNDGFQSFSELDVRKKGDGVQKTPLQLARERHIQEKAKKTERADKARKEAEKADKVEKADKPDKGKKEKKEKREKKEKKDKTGGGRGSSKSSTSVVAGPARTPTAAAS</sequence>
<feature type="region of interest" description="Disordered" evidence="7">
    <location>
        <begin position="666"/>
        <end position="758"/>
    </location>
</feature>
<dbReference type="InterPro" id="IPR040000">
    <property type="entry name" value="NOP9"/>
</dbReference>
<proteinExistence type="predicted"/>
<dbReference type="Gene3D" id="1.25.10.10">
    <property type="entry name" value="Leucine-rich Repeat Variant"/>
    <property type="match status" value="3"/>
</dbReference>
<comment type="subcellular location">
    <subcellularLocation>
        <location evidence="1">Nucleus</location>
        <location evidence="1">Nucleolus</location>
    </subcellularLocation>
</comment>
<dbReference type="InterPro" id="IPR001313">
    <property type="entry name" value="Pumilio_RNA-bd_rpt"/>
</dbReference>
<feature type="compositionally biased region" description="Low complexity" evidence="7">
    <location>
        <begin position="483"/>
        <end position="495"/>
    </location>
</feature>
<comment type="function">
    <text evidence="4">RNA-binding nucleolar protein required for pre-rRNA processing. Involved in production of 18S rRNA and assembly of small ribosomal subunit.</text>
</comment>
<evidence type="ECO:0000256" key="5">
    <source>
        <dbReference type="ARBA" id="ARBA00030932"/>
    </source>
</evidence>
<reference evidence="8 9" key="1">
    <citation type="journal article" date="2023" name="G3 (Bethesda)">
        <title>A chromosome-level genome assembly of Zasmidium syzygii isolated from banana leaves.</title>
        <authorList>
            <person name="van Westerhoven A.C."/>
            <person name="Mehrabi R."/>
            <person name="Talebi R."/>
            <person name="Steentjes M.B.F."/>
            <person name="Corcolon B."/>
            <person name="Chong P.A."/>
            <person name="Kema G.H.J."/>
            <person name="Seidl M.F."/>
        </authorList>
    </citation>
    <scope>NUCLEOTIDE SEQUENCE [LARGE SCALE GENOMIC DNA]</scope>
    <source>
        <strain evidence="8 9">P124</strain>
    </source>
</reference>
<feature type="region of interest" description="Disordered" evidence="7">
    <location>
        <begin position="1"/>
        <end position="42"/>
    </location>
</feature>
<dbReference type="SUPFAM" id="SSF48371">
    <property type="entry name" value="ARM repeat"/>
    <property type="match status" value="1"/>
</dbReference>
<evidence type="ECO:0000256" key="6">
    <source>
        <dbReference type="ARBA" id="ARBA00031929"/>
    </source>
</evidence>
<feature type="compositionally biased region" description="Basic and acidic residues" evidence="7">
    <location>
        <begin position="255"/>
        <end position="266"/>
    </location>
</feature>
<dbReference type="Pfam" id="PF22493">
    <property type="entry name" value="PUF_NOP9"/>
    <property type="match status" value="1"/>
</dbReference>
<evidence type="ECO:0000313" key="9">
    <source>
        <dbReference type="Proteomes" id="UP001305779"/>
    </source>
</evidence>
<name>A0ABR0E7E8_ZASCE</name>
<keyword evidence="9" id="KW-1185">Reference proteome</keyword>
<feature type="compositionally biased region" description="Basic and acidic residues" evidence="7">
    <location>
        <begin position="678"/>
        <end position="718"/>
    </location>
</feature>
<feature type="region of interest" description="Disordered" evidence="7">
    <location>
        <begin position="472"/>
        <end position="498"/>
    </location>
</feature>
<dbReference type="PANTHER" id="PTHR13102">
    <property type="entry name" value="NUCLEOLAR PROTEIN 9"/>
    <property type="match status" value="1"/>
</dbReference>
<comment type="caution">
    <text evidence="8">The sequence shown here is derived from an EMBL/GenBank/DDBJ whole genome shotgun (WGS) entry which is preliminary data.</text>
</comment>
<organism evidence="8 9">
    <name type="scientific">Zasmidium cellare</name>
    <name type="common">Wine cellar mold</name>
    <name type="synonym">Racodium cellare</name>
    <dbReference type="NCBI Taxonomy" id="395010"/>
    <lineage>
        <taxon>Eukaryota</taxon>
        <taxon>Fungi</taxon>
        <taxon>Dikarya</taxon>
        <taxon>Ascomycota</taxon>
        <taxon>Pezizomycotina</taxon>
        <taxon>Dothideomycetes</taxon>
        <taxon>Dothideomycetidae</taxon>
        <taxon>Mycosphaerellales</taxon>
        <taxon>Mycosphaerellaceae</taxon>
        <taxon>Zasmidium</taxon>
    </lineage>
</organism>
<feature type="compositionally biased region" description="Basic residues" evidence="7">
    <location>
        <begin position="1"/>
        <end position="14"/>
    </location>
</feature>
<accession>A0ABR0E7E8</accession>
<evidence type="ECO:0000256" key="3">
    <source>
        <dbReference type="ARBA" id="ARBA00022737"/>
    </source>
</evidence>
<feature type="region of interest" description="Disordered" evidence="7">
    <location>
        <begin position="241"/>
        <end position="267"/>
    </location>
</feature>
<dbReference type="InterPro" id="IPR011989">
    <property type="entry name" value="ARM-like"/>
</dbReference>
<gene>
    <name evidence="8" type="ORF">PRZ48_011807</name>
</gene>
<dbReference type="PANTHER" id="PTHR13102:SF0">
    <property type="entry name" value="NUCLEOLAR PROTEIN 9"/>
    <property type="match status" value="1"/>
</dbReference>
<evidence type="ECO:0000256" key="2">
    <source>
        <dbReference type="ARBA" id="ARBA00016427"/>
    </source>
</evidence>
<dbReference type="Proteomes" id="UP001305779">
    <property type="component" value="Unassembled WGS sequence"/>
</dbReference>
<dbReference type="InterPro" id="IPR016024">
    <property type="entry name" value="ARM-type_fold"/>
</dbReference>
<evidence type="ECO:0000256" key="7">
    <source>
        <dbReference type="SAM" id="MobiDB-lite"/>
    </source>
</evidence>
<evidence type="ECO:0000313" key="8">
    <source>
        <dbReference type="EMBL" id="KAK4497356.1"/>
    </source>
</evidence>
<dbReference type="EMBL" id="JAXOVC010000009">
    <property type="protein sequence ID" value="KAK4497356.1"/>
    <property type="molecule type" value="Genomic_DNA"/>
</dbReference>
<evidence type="ECO:0000256" key="4">
    <source>
        <dbReference type="ARBA" id="ARBA00024893"/>
    </source>
</evidence>
<keyword evidence="3" id="KW-0677">Repeat</keyword>
<evidence type="ECO:0000256" key="1">
    <source>
        <dbReference type="ARBA" id="ARBA00004604"/>
    </source>
</evidence>
<dbReference type="SMART" id="SM00025">
    <property type="entry name" value="Pumilio"/>
    <property type="match status" value="5"/>
</dbReference>
<feature type="compositionally biased region" description="Polar residues" evidence="7">
    <location>
        <begin position="472"/>
        <end position="482"/>
    </location>
</feature>
<protein>
    <recommendedName>
        <fullName evidence="2">Nucleolar protein 9</fullName>
    </recommendedName>
    <alternativeName>
        <fullName evidence="5 6">Pumilio domain-containing protein NOP9</fullName>
    </alternativeName>
</protein>